<feature type="region of interest" description="Disordered" evidence="1">
    <location>
        <begin position="1"/>
        <end position="25"/>
    </location>
</feature>
<evidence type="ECO:0000313" key="2">
    <source>
        <dbReference type="EMBL" id="KAJ7323897.1"/>
    </source>
</evidence>
<proteinExistence type="predicted"/>
<protein>
    <submittedName>
        <fullName evidence="2">Uncharacterized protein</fullName>
    </submittedName>
</protein>
<sequence>MSGTSNTQNKTASSASIGTKLKGGVQVAKGLGDSVRGTTFAAIDTVEKRDSSVNDEIARRGRMEIEQGIAMIKGRPVDTAAIDAHKTTHTNSSLQGWGSGINGANPNAMENPTGFPAPKGPEYAQNSTTNNAKTDLGRGSNAYSVNASEQPPQYPIPGAGGPPPGGMGQTHPTQMGVNRPDAMVGEQGYQQRRDADQPFWKQYSGFGNRFNFSLPLFAVASSVKSGSTLPYTTSRLQAGPFSRETTSGPGLGEYTSW</sequence>
<organism evidence="2 3">
    <name type="scientific">Mycena albidolilacea</name>
    <dbReference type="NCBI Taxonomy" id="1033008"/>
    <lineage>
        <taxon>Eukaryota</taxon>
        <taxon>Fungi</taxon>
        <taxon>Dikarya</taxon>
        <taxon>Basidiomycota</taxon>
        <taxon>Agaricomycotina</taxon>
        <taxon>Agaricomycetes</taxon>
        <taxon>Agaricomycetidae</taxon>
        <taxon>Agaricales</taxon>
        <taxon>Marasmiineae</taxon>
        <taxon>Mycenaceae</taxon>
        <taxon>Mycena</taxon>
    </lineage>
</organism>
<accession>A0AAD6ZJI2</accession>
<name>A0AAD6ZJI2_9AGAR</name>
<feature type="compositionally biased region" description="Polar residues" evidence="1">
    <location>
        <begin position="124"/>
        <end position="133"/>
    </location>
</feature>
<keyword evidence="3" id="KW-1185">Reference proteome</keyword>
<dbReference type="Proteomes" id="UP001218218">
    <property type="component" value="Unassembled WGS sequence"/>
</dbReference>
<dbReference type="AlphaFoldDB" id="A0AAD6ZJI2"/>
<comment type="caution">
    <text evidence="2">The sequence shown here is derived from an EMBL/GenBank/DDBJ whole genome shotgun (WGS) entry which is preliminary data.</text>
</comment>
<gene>
    <name evidence="2" type="ORF">DFH08DRAFT_941381</name>
</gene>
<feature type="region of interest" description="Disordered" evidence="1">
    <location>
        <begin position="104"/>
        <end position="166"/>
    </location>
</feature>
<evidence type="ECO:0000313" key="3">
    <source>
        <dbReference type="Proteomes" id="UP001218218"/>
    </source>
</evidence>
<evidence type="ECO:0000256" key="1">
    <source>
        <dbReference type="SAM" id="MobiDB-lite"/>
    </source>
</evidence>
<dbReference type="EMBL" id="JARIHO010000045">
    <property type="protein sequence ID" value="KAJ7323897.1"/>
    <property type="molecule type" value="Genomic_DNA"/>
</dbReference>
<reference evidence="2" key="1">
    <citation type="submission" date="2023-03" db="EMBL/GenBank/DDBJ databases">
        <title>Massive genome expansion in bonnet fungi (Mycena s.s.) driven by repeated elements and novel gene families across ecological guilds.</title>
        <authorList>
            <consortium name="Lawrence Berkeley National Laboratory"/>
            <person name="Harder C.B."/>
            <person name="Miyauchi S."/>
            <person name="Viragh M."/>
            <person name="Kuo A."/>
            <person name="Thoen E."/>
            <person name="Andreopoulos B."/>
            <person name="Lu D."/>
            <person name="Skrede I."/>
            <person name="Drula E."/>
            <person name="Henrissat B."/>
            <person name="Morin E."/>
            <person name="Kohler A."/>
            <person name="Barry K."/>
            <person name="LaButti K."/>
            <person name="Morin E."/>
            <person name="Salamov A."/>
            <person name="Lipzen A."/>
            <person name="Mereny Z."/>
            <person name="Hegedus B."/>
            <person name="Baldrian P."/>
            <person name="Stursova M."/>
            <person name="Weitz H."/>
            <person name="Taylor A."/>
            <person name="Grigoriev I.V."/>
            <person name="Nagy L.G."/>
            <person name="Martin F."/>
            <person name="Kauserud H."/>
        </authorList>
    </citation>
    <scope>NUCLEOTIDE SEQUENCE</scope>
    <source>
        <strain evidence="2">CBHHK002</strain>
    </source>
</reference>
<feature type="compositionally biased region" description="Pro residues" evidence="1">
    <location>
        <begin position="152"/>
        <end position="165"/>
    </location>
</feature>
<feature type="compositionally biased region" description="Polar residues" evidence="1">
    <location>
        <begin position="1"/>
        <end position="17"/>
    </location>
</feature>